<proteinExistence type="predicted"/>
<feature type="domain" description="DUF4485" evidence="2">
    <location>
        <begin position="19"/>
        <end position="100"/>
    </location>
</feature>
<dbReference type="OMA" id="PRDHASN"/>
<dbReference type="InterPro" id="IPR027831">
    <property type="entry name" value="DUF4485"/>
</dbReference>
<evidence type="ECO:0000256" key="1">
    <source>
        <dbReference type="SAM" id="Coils"/>
    </source>
</evidence>
<dbReference type="VEuPathDB" id="FungiDB:SPRG_20604"/>
<keyword evidence="1" id="KW-0175">Coiled coil</keyword>
<reference evidence="3 4" key="1">
    <citation type="journal article" date="2013" name="PLoS Genet.">
        <title>Distinctive expansion of potential virulence genes in the genome of the oomycete fish pathogen Saprolegnia parasitica.</title>
        <authorList>
            <person name="Jiang R.H."/>
            <person name="de Bruijn I."/>
            <person name="Haas B.J."/>
            <person name="Belmonte R."/>
            <person name="Lobach L."/>
            <person name="Christie J."/>
            <person name="van den Ackerveken G."/>
            <person name="Bottin A."/>
            <person name="Bulone V."/>
            <person name="Diaz-Moreno S.M."/>
            <person name="Dumas B."/>
            <person name="Fan L."/>
            <person name="Gaulin E."/>
            <person name="Govers F."/>
            <person name="Grenville-Briggs L.J."/>
            <person name="Horner N.R."/>
            <person name="Levin J.Z."/>
            <person name="Mammella M."/>
            <person name="Meijer H.J."/>
            <person name="Morris P."/>
            <person name="Nusbaum C."/>
            <person name="Oome S."/>
            <person name="Phillips A.J."/>
            <person name="van Rooyen D."/>
            <person name="Rzeszutek E."/>
            <person name="Saraiva M."/>
            <person name="Secombes C.J."/>
            <person name="Seidl M.F."/>
            <person name="Snel B."/>
            <person name="Stassen J.H."/>
            <person name="Sykes S."/>
            <person name="Tripathy S."/>
            <person name="van den Berg H."/>
            <person name="Vega-Arreguin J.C."/>
            <person name="Wawra S."/>
            <person name="Young S.K."/>
            <person name="Zeng Q."/>
            <person name="Dieguez-Uribeondo J."/>
            <person name="Russ C."/>
            <person name="Tyler B.M."/>
            <person name="van West P."/>
        </authorList>
    </citation>
    <scope>NUCLEOTIDE SEQUENCE [LARGE SCALE GENOMIC DNA]</scope>
    <source>
        <strain evidence="3 4">CBS 223.65</strain>
    </source>
</reference>
<dbReference type="AlphaFoldDB" id="A0A067C739"/>
<evidence type="ECO:0000313" key="3">
    <source>
        <dbReference type="EMBL" id="KDO26308.1"/>
    </source>
</evidence>
<dbReference type="InterPro" id="IPR055310">
    <property type="entry name" value="CEP112"/>
</dbReference>
<gene>
    <name evidence="3" type="ORF">SPRG_20604</name>
</gene>
<dbReference type="KEGG" id="spar:SPRG_20604"/>
<dbReference type="OrthoDB" id="78101at2759"/>
<protein>
    <recommendedName>
        <fullName evidence="2">DUF4485 domain-containing protein</fullName>
    </recommendedName>
</protein>
<feature type="coiled-coil region" evidence="1">
    <location>
        <begin position="150"/>
        <end position="177"/>
    </location>
</feature>
<dbReference type="Pfam" id="PF14846">
    <property type="entry name" value="DUF4485"/>
    <property type="match status" value="1"/>
</dbReference>
<dbReference type="STRING" id="695850.A0A067C739"/>
<evidence type="ECO:0000259" key="2">
    <source>
        <dbReference type="Pfam" id="PF14846"/>
    </source>
</evidence>
<accession>A0A067C739</accession>
<dbReference type="Proteomes" id="UP000030745">
    <property type="component" value="Unassembled WGS sequence"/>
</dbReference>
<evidence type="ECO:0000313" key="4">
    <source>
        <dbReference type="Proteomes" id="UP000030745"/>
    </source>
</evidence>
<sequence>MHARVLKRRPPTPDASVALDDELVCLLMEIERIYLQHPRHLQIRIERWVDKISEPILNVQWKRSANDHALLLLEMTRSGVFRTPFDRNPPHGPLRTLPRYMIHARDSVTNKPLARDGKNCWSQAYERVVLRTSSPAELHAAPVTRSASYVEMTNQTLDALETSLESERTKCAALTAQVQELKVVTKTQADALSAVKHELQQAKSLHHREVERLQLLHTVEIDELKKRHHDQMQRAILANDRVLAAQRADACVAPRDHASNVDDFLCFIERFQHETSVLTQQTYTTPPSLGHAP</sequence>
<organism evidence="3 4">
    <name type="scientific">Saprolegnia parasitica (strain CBS 223.65)</name>
    <dbReference type="NCBI Taxonomy" id="695850"/>
    <lineage>
        <taxon>Eukaryota</taxon>
        <taxon>Sar</taxon>
        <taxon>Stramenopiles</taxon>
        <taxon>Oomycota</taxon>
        <taxon>Saprolegniomycetes</taxon>
        <taxon>Saprolegniales</taxon>
        <taxon>Saprolegniaceae</taxon>
        <taxon>Saprolegnia</taxon>
    </lineage>
</organism>
<keyword evidence="4" id="KW-1185">Reference proteome</keyword>
<dbReference type="PANTHER" id="PTHR18871:SF2">
    <property type="entry name" value="CENTROSOMAL PROTEIN OF 112 KDA"/>
    <property type="match status" value="1"/>
</dbReference>
<name>A0A067C739_SAPPC</name>
<dbReference type="PANTHER" id="PTHR18871">
    <property type="entry name" value="CENTROSOMAL PROTEIN OF 112 KDA"/>
    <property type="match status" value="1"/>
</dbReference>
<dbReference type="EMBL" id="KK583225">
    <property type="protein sequence ID" value="KDO26308.1"/>
    <property type="molecule type" value="Genomic_DNA"/>
</dbReference>
<dbReference type="RefSeq" id="XP_012203063.1">
    <property type="nucleotide sequence ID" value="XM_012347673.1"/>
</dbReference>
<dbReference type="GeneID" id="24141688"/>